<evidence type="ECO:0000256" key="1">
    <source>
        <dbReference type="ARBA" id="ARBA00001946"/>
    </source>
</evidence>
<proteinExistence type="inferred from homology"/>
<evidence type="ECO:0000256" key="4">
    <source>
        <dbReference type="ARBA" id="ARBA00022723"/>
    </source>
</evidence>
<organism evidence="9 10">
    <name type="scientific">Brucella endophytica</name>
    <dbReference type="NCBI Taxonomy" id="1963359"/>
    <lineage>
        <taxon>Bacteria</taxon>
        <taxon>Pseudomonadati</taxon>
        <taxon>Pseudomonadota</taxon>
        <taxon>Alphaproteobacteria</taxon>
        <taxon>Hyphomicrobiales</taxon>
        <taxon>Brucellaceae</taxon>
        <taxon>Brucella/Ochrobactrum group</taxon>
        <taxon>Brucella</taxon>
    </lineage>
</organism>
<evidence type="ECO:0000256" key="6">
    <source>
        <dbReference type="ARBA" id="ARBA00022842"/>
    </source>
</evidence>
<keyword evidence="5" id="KW-0378">Hydrolase</keyword>
<dbReference type="GO" id="GO:0016787">
    <property type="term" value="F:hydrolase activity"/>
    <property type="evidence" value="ECO:0007669"/>
    <property type="project" value="UniProtKB-KW"/>
</dbReference>
<comment type="cofactor">
    <cofactor evidence="1">
        <name>Mg(2+)</name>
        <dbReference type="ChEBI" id="CHEBI:18420"/>
    </cofactor>
</comment>
<dbReference type="EMBL" id="BMHH01000003">
    <property type="protein sequence ID" value="GGA83829.1"/>
    <property type="molecule type" value="Genomic_DNA"/>
</dbReference>
<keyword evidence="2" id="KW-1277">Toxin-antitoxin system</keyword>
<evidence type="ECO:0000256" key="3">
    <source>
        <dbReference type="ARBA" id="ARBA00022722"/>
    </source>
</evidence>
<evidence type="ECO:0000313" key="9">
    <source>
        <dbReference type="EMBL" id="GGA83829.1"/>
    </source>
</evidence>
<dbReference type="InterPro" id="IPR050556">
    <property type="entry name" value="Type_II_TA_system_RNase"/>
</dbReference>
<dbReference type="InterPro" id="IPR002716">
    <property type="entry name" value="PIN_dom"/>
</dbReference>
<reference evidence="9" key="2">
    <citation type="submission" date="2020-09" db="EMBL/GenBank/DDBJ databases">
        <authorList>
            <person name="Sun Q."/>
            <person name="Zhou Y."/>
        </authorList>
    </citation>
    <scope>NUCLEOTIDE SEQUENCE</scope>
    <source>
        <strain evidence="9">CGMCC 1.15082</strain>
    </source>
</reference>
<dbReference type="InterPro" id="IPR029060">
    <property type="entry name" value="PIN-like_dom_sf"/>
</dbReference>
<accession>A0A916WBR9</accession>
<sequence>MILFLLDTNVVSAEAPLKRQTGGEMFAAWMRQYSDRLYLSTVTIAEIEAGIVRAVRIKAATKAERLRHWLAAVEHFYASRILPFGIDEARYAGLILDKARAHDPGFEDIAIAATAAAHGFIVLTANERHFKPLDVPFANPFKQLPIVQ</sequence>
<evidence type="ECO:0000259" key="8">
    <source>
        <dbReference type="Pfam" id="PF01850"/>
    </source>
</evidence>
<dbReference type="Proteomes" id="UP000646478">
    <property type="component" value="Unassembled WGS sequence"/>
</dbReference>
<name>A0A916WBR9_9HYPH</name>
<comment type="similarity">
    <text evidence="7">Belongs to the PINc/VapC protein family.</text>
</comment>
<dbReference type="Gene3D" id="3.40.50.1010">
    <property type="entry name" value="5'-nuclease"/>
    <property type="match status" value="1"/>
</dbReference>
<evidence type="ECO:0000256" key="2">
    <source>
        <dbReference type="ARBA" id="ARBA00022649"/>
    </source>
</evidence>
<keyword evidence="4" id="KW-0479">Metal-binding</keyword>
<keyword evidence="3" id="KW-0540">Nuclease</keyword>
<keyword evidence="10" id="KW-1185">Reference proteome</keyword>
<gene>
    <name evidence="9" type="ORF">GCM10011491_09120</name>
</gene>
<dbReference type="Pfam" id="PF01850">
    <property type="entry name" value="PIN"/>
    <property type="match status" value="1"/>
</dbReference>
<dbReference type="GO" id="GO:0046872">
    <property type="term" value="F:metal ion binding"/>
    <property type="evidence" value="ECO:0007669"/>
    <property type="project" value="UniProtKB-KW"/>
</dbReference>
<evidence type="ECO:0000256" key="7">
    <source>
        <dbReference type="ARBA" id="ARBA00038093"/>
    </source>
</evidence>
<evidence type="ECO:0000256" key="5">
    <source>
        <dbReference type="ARBA" id="ARBA00022801"/>
    </source>
</evidence>
<dbReference type="PANTHER" id="PTHR33653:SF1">
    <property type="entry name" value="RIBONUCLEASE VAPC2"/>
    <property type="match status" value="1"/>
</dbReference>
<dbReference type="GO" id="GO:0004518">
    <property type="term" value="F:nuclease activity"/>
    <property type="evidence" value="ECO:0007669"/>
    <property type="project" value="UniProtKB-KW"/>
</dbReference>
<reference evidence="9" key="1">
    <citation type="journal article" date="2014" name="Int. J. Syst. Evol. Microbiol.">
        <title>Complete genome sequence of Corynebacterium casei LMG S-19264T (=DSM 44701T), isolated from a smear-ripened cheese.</title>
        <authorList>
            <consortium name="US DOE Joint Genome Institute (JGI-PGF)"/>
            <person name="Walter F."/>
            <person name="Albersmeier A."/>
            <person name="Kalinowski J."/>
            <person name="Ruckert C."/>
        </authorList>
    </citation>
    <scope>NUCLEOTIDE SEQUENCE</scope>
    <source>
        <strain evidence="9">CGMCC 1.15082</strain>
    </source>
</reference>
<evidence type="ECO:0000313" key="10">
    <source>
        <dbReference type="Proteomes" id="UP000646478"/>
    </source>
</evidence>
<protein>
    <submittedName>
        <fullName evidence="9">Twitching motility protein PilT</fullName>
    </submittedName>
</protein>
<comment type="caution">
    <text evidence="9">The sequence shown here is derived from an EMBL/GenBank/DDBJ whole genome shotgun (WGS) entry which is preliminary data.</text>
</comment>
<dbReference type="PANTHER" id="PTHR33653">
    <property type="entry name" value="RIBONUCLEASE VAPC2"/>
    <property type="match status" value="1"/>
</dbReference>
<dbReference type="SUPFAM" id="SSF88723">
    <property type="entry name" value="PIN domain-like"/>
    <property type="match status" value="1"/>
</dbReference>
<keyword evidence="6" id="KW-0460">Magnesium</keyword>
<dbReference type="AlphaFoldDB" id="A0A916WBR9"/>
<feature type="domain" description="PIN" evidence="8">
    <location>
        <begin position="5"/>
        <end position="130"/>
    </location>
</feature>